<feature type="compositionally biased region" description="Basic and acidic residues" evidence="2">
    <location>
        <begin position="137"/>
        <end position="148"/>
    </location>
</feature>
<evidence type="ECO:0000256" key="3">
    <source>
        <dbReference type="SAM" id="Phobius"/>
    </source>
</evidence>
<proteinExistence type="predicted"/>
<dbReference type="PANTHER" id="PTHR40070">
    <property type="entry name" value="UPF0478 PROTEIN YTXG"/>
    <property type="match status" value="1"/>
</dbReference>
<evidence type="ECO:0000256" key="2">
    <source>
        <dbReference type="SAM" id="MobiDB-lite"/>
    </source>
</evidence>
<reference evidence="4" key="2">
    <citation type="submission" date="2021-09" db="EMBL/GenBank/DDBJ databases">
        <authorList>
            <person name="Gilroy R."/>
        </authorList>
    </citation>
    <scope>NUCLEOTIDE SEQUENCE</scope>
    <source>
        <strain evidence="4">CHK171-7178</strain>
    </source>
</reference>
<keyword evidence="3" id="KW-0812">Transmembrane</keyword>
<keyword evidence="3" id="KW-1133">Transmembrane helix</keyword>
<keyword evidence="3" id="KW-0472">Membrane</keyword>
<dbReference type="EMBL" id="DYWT01000170">
    <property type="protein sequence ID" value="HJF32145.1"/>
    <property type="molecule type" value="Genomic_DNA"/>
</dbReference>
<protein>
    <submittedName>
        <fullName evidence="4">DUF948 domain-containing protein</fullName>
    </submittedName>
</protein>
<dbReference type="Pfam" id="PF06103">
    <property type="entry name" value="DUF948"/>
    <property type="match status" value="1"/>
</dbReference>
<dbReference type="PANTHER" id="PTHR40070:SF1">
    <property type="entry name" value="UPF0478 PROTEIN YTXG"/>
    <property type="match status" value="1"/>
</dbReference>
<evidence type="ECO:0000256" key="1">
    <source>
        <dbReference type="SAM" id="Coils"/>
    </source>
</evidence>
<feature type="transmembrane region" description="Helical" evidence="3">
    <location>
        <begin position="6"/>
        <end position="27"/>
    </location>
</feature>
<sequence length="160" mass="18004">MEILLYVSAIIGALSLLLIAIFVIITLKSAKQTIGEVSETLKRVETKLGGITEKSEQLMEKTNRIAEDAENKLQSLNSLSDSAKNLGNSTDHMNKSILAISEEVAVPPEKYRDLMEKATVLTETAARIYYRFQKEKRHSEWEEKDSIPKRLPAPQSKNRS</sequence>
<comment type="caution">
    <text evidence="4">The sequence shown here is derived from an EMBL/GenBank/DDBJ whole genome shotgun (WGS) entry which is preliminary data.</text>
</comment>
<evidence type="ECO:0000313" key="4">
    <source>
        <dbReference type="EMBL" id="HJF32145.1"/>
    </source>
</evidence>
<dbReference type="Gene3D" id="1.10.287.950">
    <property type="entry name" value="Methyl-accepting chemotaxis protein"/>
    <property type="match status" value="1"/>
</dbReference>
<dbReference type="InterPro" id="IPR009293">
    <property type="entry name" value="UPF0478"/>
</dbReference>
<organism evidence="4 5">
    <name type="scientific">Sporosarcina psychrophila</name>
    <name type="common">Bacillus psychrophilus</name>
    <dbReference type="NCBI Taxonomy" id="1476"/>
    <lineage>
        <taxon>Bacteria</taxon>
        <taxon>Bacillati</taxon>
        <taxon>Bacillota</taxon>
        <taxon>Bacilli</taxon>
        <taxon>Bacillales</taxon>
        <taxon>Caryophanaceae</taxon>
        <taxon>Sporosarcina</taxon>
    </lineage>
</organism>
<evidence type="ECO:0000313" key="5">
    <source>
        <dbReference type="Proteomes" id="UP000698173"/>
    </source>
</evidence>
<feature type="coiled-coil region" evidence="1">
    <location>
        <begin position="27"/>
        <end position="86"/>
    </location>
</feature>
<dbReference type="Proteomes" id="UP000698173">
    <property type="component" value="Unassembled WGS sequence"/>
</dbReference>
<gene>
    <name evidence="4" type="ORF">K8V56_10280</name>
</gene>
<keyword evidence="1" id="KW-0175">Coiled coil</keyword>
<reference evidence="4" key="1">
    <citation type="journal article" date="2021" name="PeerJ">
        <title>Extensive microbial diversity within the chicken gut microbiome revealed by metagenomics and culture.</title>
        <authorList>
            <person name="Gilroy R."/>
            <person name="Ravi A."/>
            <person name="Getino M."/>
            <person name="Pursley I."/>
            <person name="Horton D.L."/>
            <person name="Alikhan N.F."/>
            <person name="Baker D."/>
            <person name="Gharbi K."/>
            <person name="Hall N."/>
            <person name="Watson M."/>
            <person name="Adriaenssens E.M."/>
            <person name="Foster-Nyarko E."/>
            <person name="Jarju S."/>
            <person name="Secka A."/>
            <person name="Antonio M."/>
            <person name="Oren A."/>
            <person name="Chaudhuri R.R."/>
            <person name="La Ragione R."/>
            <person name="Hildebrand F."/>
            <person name="Pallen M.J."/>
        </authorList>
    </citation>
    <scope>NUCLEOTIDE SEQUENCE</scope>
    <source>
        <strain evidence="4">CHK171-7178</strain>
    </source>
</reference>
<name>A0A921FYS0_SPOPS</name>
<accession>A0A921FYS0</accession>
<dbReference type="AlphaFoldDB" id="A0A921FYS0"/>
<feature type="region of interest" description="Disordered" evidence="2">
    <location>
        <begin position="135"/>
        <end position="160"/>
    </location>
</feature>